<evidence type="ECO:0000313" key="2">
    <source>
        <dbReference type="Proteomes" id="UP000006633"/>
    </source>
</evidence>
<dbReference type="EMBL" id="CP002026">
    <property type="protein sequence ID" value="ADH89143.1"/>
    <property type="molecule type" value="Genomic_DNA"/>
</dbReference>
<dbReference type="eggNOG" id="COG3551">
    <property type="taxonomic scope" value="Bacteria"/>
</dbReference>
<dbReference type="KEGG" id="sno:Snov_1839"/>
<proteinExistence type="predicted"/>
<dbReference type="Proteomes" id="UP000006633">
    <property type="component" value="Chromosome"/>
</dbReference>
<name>D6ZYN1_ANCN5</name>
<evidence type="ECO:0000313" key="1">
    <source>
        <dbReference type="EMBL" id="ADH89143.1"/>
    </source>
</evidence>
<keyword evidence="2" id="KW-1185">Reference proteome</keyword>
<dbReference type="Gene3D" id="3.40.50.300">
    <property type="entry name" value="P-loop containing nucleotide triphosphate hydrolases"/>
    <property type="match status" value="1"/>
</dbReference>
<gene>
    <name evidence="1" type="ordered locus">Snov_1839</name>
</gene>
<dbReference type="SUPFAM" id="SSF52540">
    <property type="entry name" value="P-loop containing nucleoside triphosphate hydrolases"/>
    <property type="match status" value="1"/>
</dbReference>
<sequence>MAGGNGGQGASKRAILVLGMHRSGTSALTRTINLLGAAAPQTLLDASAGNERGHWESKPIVDLNDEILAACGQVWFSRQRMKVPPAEVVRAKGLWRKLHDTLESEFGGASTIVLKDPRISRLVPLYAQALGEAGYDVAAVLTLRNPLEVARSLAARNSMPLRKALGLWLRYTLDAEHDTRGMARAVVAYEALLDDWRETTGRMKRHMGGDWPDPTRETEAEIDAFLSPELRHHELAMPGGGLNRAAAAGRLYRELARLSDRPSATPSAVVTGLAELSLAVG</sequence>
<evidence type="ECO:0008006" key="3">
    <source>
        <dbReference type="Google" id="ProtNLM"/>
    </source>
</evidence>
<dbReference type="STRING" id="639283.Snov_1839"/>
<protein>
    <recommendedName>
        <fullName evidence="3">Sulfotransferase family protein</fullName>
    </recommendedName>
</protein>
<dbReference type="AlphaFoldDB" id="D6ZYN1"/>
<organism evidence="1 2">
    <name type="scientific">Ancylobacter novellus (strain ATCC 8093 / DSM 506 / JCM 20403 / CCM 1077 / IAM 12100 / NBRC 12443 / NCIMB 10456)</name>
    <name type="common">Starkeya novella</name>
    <dbReference type="NCBI Taxonomy" id="639283"/>
    <lineage>
        <taxon>Bacteria</taxon>
        <taxon>Pseudomonadati</taxon>
        <taxon>Pseudomonadota</taxon>
        <taxon>Alphaproteobacteria</taxon>
        <taxon>Hyphomicrobiales</taxon>
        <taxon>Xanthobacteraceae</taxon>
        <taxon>Ancylobacter</taxon>
    </lineage>
</organism>
<accession>D6ZYN1</accession>
<dbReference type="RefSeq" id="WP_013166647.1">
    <property type="nucleotide sequence ID" value="NC_014217.1"/>
</dbReference>
<dbReference type="HOGENOM" id="CLU_032716_0_0_5"/>
<dbReference type="InterPro" id="IPR027417">
    <property type="entry name" value="P-loop_NTPase"/>
</dbReference>
<reference evidence="1 2" key="1">
    <citation type="journal article" date="2012" name="Stand. Genomic Sci.">
        <title>Complete genome sequence of the facultatively chemolithoautotrophic and methylotrophic alpha Proteobacterium Starkeya novella type strain (ATCC 8093(T)).</title>
        <authorList>
            <person name="Kappler U."/>
            <person name="Davenport K."/>
            <person name="Beatson S."/>
            <person name="Lucas S."/>
            <person name="Lapidus A."/>
            <person name="Copeland A."/>
            <person name="Berry K.W."/>
            <person name="Glavina Del Rio T."/>
            <person name="Hammon N."/>
            <person name="Dalin E."/>
            <person name="Tice H."/>
            <person name="Pitluck S."/>
            <person name="Richardson P."/>
            <person name="Bruce D."/>
            <person name="Goodwin L.A."/>
            <person name="Han C."/>
            <person name="Tapia R."/>
            <person name="Detter J.C."/>
            <person name="Chang Y.J."/>
            <person name="Jeffries C.D."/>
            <person name="Land M."/>
            <person name="Hauser L."/>
            <person name="Kyrpides N.C."/>
            <person name="Goker M."/>
            <person name="Ivanova N."/>
            <person name="Klenk H.P."/>
            <person name="Woyke T."/>
        </authorList>
    </citation>
    <scope>NUCLEOTIDE SEQUENCE [LARGE SCALE GENOMIC DNA]</scope>
    <source>
        <strain evidence="2">ATCC 8093 / DSM 506 / JCM 20403 / CCM 1077 / IAM 12100 / NBRC 12443 / NCIMB 10456</strain>
    </source>
</reference>